<dbReference type="InterPro" id="IPR041373">
    <property type="entry name" value="RT_RNaseH"/>
</dbReference>
<dbReference type="FunFam" id="3.10.10.10:FF:000007">
    <property type="entry name" value="Retrovirus-related Pol polyprotein from transposon 17.6-like Protein"/>
    <property type="match status" value="1"/>
</dbReference>
<dbReference type="Pfam" id="PF17917">
    <property type="entry name" value="RT_RNaseH"/>
    <property type="match status" value="1"/>
</dbReference>
<feature type="compositionally biased region" description="Low complexity" evidence="9">
    <location>
        <begin position="874"/>
        <end position="893"/>
    </location>
</feature>
<dbReference type="Pfam" id="PF24626">
    <property type="entry name" value="SH3_Tf2-1"/>
    <property type="match status" value="1"/>
</dbReference>
<name>A0AAD8W0M2_LOLMU</name>
<evidence type="ECO:0000313" key="12">
    <source>
        <dbReference type="EMBL" id="KAK1628458.1"/>
    </source>
</evidence>
<evidence type="ECO:0000256" key="9">
    <source>
        <dbReference type="SAM" id="MobiDB-lite"/>
    </source>
</evidence>
<keyword evidence="3" id="KW-0808">Transferase</keyword>
<feature type="compositionally biased region" description="Basic and acidic residues" evidence="9">
    <location>
        <begin position="853"/>
        <end position="869"/>
    </location>
</feature>
<dbReference type="PROSITE" id="PS50994">
    <property type="entry name" value="INTEGRASE"/>
    <property type="match status" value="1"/>
</dbReference>
<accession>A0AAD8W0M2</accession>
<dbReference type="Gene3D" id="1.10.340.70">
    <property type="match status" value="1"/>
</dbReference>
<comment type="caution">
    <text evidence="12">The sequence shown here is derived from an EMBL/GenBank/DDBJ whole genome shotgun (WGS) entry which is preliminary data.</text>
</comment>
<keyword evidence="8" id="KW-0695">RNA-directed DNA polymerase</keyword>
<evidence type="ECO:0000256" key="1">
    <source>
        <dbReference type="ARBA" id="ARBA00012493"/>
    </source>
</evidence>
<dbReference type="Pfam" id="PF17921">
    <property type="entry name" value="Integrase_H2C2"/>
    <property type="match status" value="1"/>
</dbReference>
<keyword evidence="13" id="KW-1185">Reference proteome</keyword>
<keyword evidence="4" id="KW-0548">Nucleotidyltransferase</keyword>
<evidence type="ECO:0000256" key="4">
    <source>
        <dbReference type="ARBA" id="ARBA00022695"/>
    </source>
</evidence>
<dbReference type="PROSITE" id="PS50878">
    <property type="entry name" value="RT_POL"/>
    <property type="match status" value="1"/>
</dbReference>
<dbReference type="InterPro" id="IPR001584">
    <property type="entry name" value="Integrase_cat-core"/>
</dbReference>
<dbReference type="SUPFAM" id="SSF53098">
    <property type="entry name" value="Ribonuclease H-like"/>
    <property type="match status" value="1"/>
</dbReference>
<organism evidence="12 13">
    <name type="scientific">Lolium multiflorum</name>
    <name type="common">Italian ryegrass</name>
    <name type="synonym">Lolium perenne subsp. multiflorum</name>
    <dbReference type="NCBI Taxonomy" id="4521"/>
    <lineage>
        <taxon>Eukaryota</taxon>
        <taxon>Viridiplantae</taxon>
        <taxon>Streptophyta</taxon>
        <taxon>Embryophyta</taxon>
        <taxon>Tracheophyta</taxon>
        <taxon>Spermatophyta</taxon>
        <taxon>Magnoliopsida</taxon>
        <taxon>Liliopsida</taxon>
        <taxon>Poales</taxon>
        <taxon>Poaceae</taxon>
        <taxon>BOP clade</taxon>
        <taxon>Pooideae</taxon>
        <taxon>Poodae</taxon>
        <taxon>Poeae</taxon>
        <taxon>Poeae Chloroplast Group 2 (Poeae type)</taxon>
        <taxon>Loliodinae</taxon>
        <taxon>Loliinae</taxon>
        <taxon>Lolium</taxon>
    </lineage>
</organism>
<keyword evidence="2" id="KW-0645">Protease</keyword>
<dbReference type="PANTHER" id="PTHR35046">
    <property type="entry name" value="ZINC KNUCKLE (CCHC-TYPE) FAMILY PROTEIN"/>
    <property type="match status" value="1"/>
</dbReference>
<sequence length="1309" mass="148895">RENCNVVSDITKSERVNSLVSLATKEDMREFSEDPTAMPLVLLYRGTVLVSNDMTPLPLGVSNVLQEFGDVFPEEVPAGLPPLRGIEHQIDLIPGASLPNRAPYRTNPEETKEIQKQVQALLDKGYIRISLSPCVVPVILVSKKDGTWRMCVDCRAINNITIRYRHPIPRLEDMLDELSGAVVFSKIDLRSGYHQIRMKEGDEWKTAFKTKFGLYEWLVMPFGLTNAPSTFMRLMNHVLREFIGKFVVVYFDDILIYNRNESDHTIHIRHVLQVLRDNQLYGNLEKCTFCNDGTWLEVDVSKIEAIQNWPTPMNVSQVRSFHGLAGFYRRFVPNFSTIAAPLNDLTKKGVVFEWGAAQDHAFDELKRFGIGIGGVLMQEGRPIAYFSEKLSGAKLNYPIYDKELYALIRVLEVWQHYLWPKEFIIHSDHEALKYLKAQSTLHKRLAKWVEFIESFPYIIKHKKGKDNIESHAGGLMGHFGREKTLLMLADHFYWPKMRRDMDRYVRRCITCNKSKSKLKPHGLYTPLPAPTTPWEDISMDFVLGLPRTKRGHDSIFVVVDRFSKMSHFIACHKSDDASHIANLFFREIVRLHGVPKTIVSDRDVKFMSYFWKTLWRKLGTKLLFSTTCHPQTDGQTEVVNRTLSQLLRSMIKKNLKEWEECLPHVEFAYNRAVHSTTELCPFEVVYGFKPITPLDLLPLPIHERVNMEASKRADYVKKIHEKTKELIEKKGKSNAARMNKKRKEMLFKPGDLVWVHFRKDRFPKLRKSKLKPRGDGPYKVLAKINDNAYSIDLPEDEFGVSNSFNVADLTPYDGEDLGASGYQEETSIARGGEDQLDVKMDVKLDMELDVKISHGRAREERRHAREETKKSRRSTPGPAATPATSSPADRPPTGRQPEEAPAGGTFMSITLGAATKLLDDMMINYSEWHTERTPQGKKVNSVEETSSLGDKIDAIMSMLANGRSHIDPNNVPLASLVAQEENVDVNFIKSNNFNNNAYRNNYGNNNYRPYPSNNGNGYGNSYGNSYNNNKSVPSGLEVMLKDFISTQTAFNKSVEEKLGKIDVLASKVDSLALDVDLLKLKVMPEEVKDARFAKTNAIQVRINDNIRMLAELHARWDREEKEKLAKENNVAKVWTITTTSNVDSSHVATPPTINGKIIGVGNVSTPSTKRAKLPETAETACDKTAEIFQNIGDNDSIAVEHNGLDFDDCHITEVIKFLQKLARSPNASAINLAFTKHITNALIRAREEKLKLEASIPRKLEDGWEPIIKMKFNDFECNALCDLGASISVMPKKIYDMLDLPPLKNCYFF</sequence>
<dbReference type="InterPro" id="IPR021109">
    <property type="entry name" value="Peptidase_aspartic_dom_sf"/>
</dbReference>
<gene>
    <name evidence="12" type="ORF">QYE76_002773</name>
</gene>
<dbReference type="GO" id="GO:0008233">
    <property type="term" value="F:peptidase activity"/>
    <property type="evidence" value="ECO:0007669"/>
    <property type="project" value="UniProtKB-KW"/>
</dbReference>
<dbReference type="InterPro" id="IPR043128">
    <property type="entry name" value="Rev_trsase/Diguanyl_cyclase"/>
</dbReference>
<keyword evidence="5" id="KW-0540">Nuclease</keyword>
<proteinExistence type="predicted"/>
<evidence type="ECO:0000259" key="10">
    <source>
        <dbReference type="PROSITE" id="PS50878"/>
    </source>
</evidence>
<feature type="region of interest" description="Disordered" evidence="9">
    <location>
        <begin position="853"/>
        <end position="906"/>
    </location>
</feature>
<dbReference type="GO" id="GO:0003964">
    <property type="term" value="F:RNA-directed DNA polymerase activity"/>
    <property type="evidence" value="ECO:0007669"/>
    <property type="project" value="UniProtKB-KW"/>
</dbReference>
<feature type="domain" description="Integrase catalytic" evidence="11">
    <location>
        <begin position="529"/>
        <end position="689"/>
    </location>
</feature>
<dbReference type="Gene3D" id="3.10.10.10">
    <property type="entry name" value="HIV Type 1 Reverse Transcriptase, subunit A, domain 1"/>
    <property type="match status" value="1"/>
</dbReference>
<dbReference type="InterPro" id="IPR056924">
    <property type="entry name" value="SH3_Tf2-1"/>
</dbReference>
<dbReference type="SUPFAM" id="SSF56672">
    <property type="entry name" value="DNA/RNA polymerases"/>
    <property type="match status" value="1"/>
</dbReference>
<evidence type="ECO:0000256" key="3">
    <source>
        <dbReference type="ARBA" id="ARBA00022679"/>
    </source>
</evidence>
<dbReference type="FunFam" id="3.30.420.10:FF:000032">
    <property type="entry name" value="Retrovirus-related Pol polyprotein from transposon 297-like Protein"/>
    <property type="match status" value="1"/>
</dbReference>
<dbReference type="FunFam" id="3.30.70.270:FF:000020">
    <property type="entry name" value="Transposon Tf2-6 polyprotein-like Protein"/>
    <property type="match status" value="1"/>
</dbReference>
<dbReference type="InterPro" id="IPR036397">
    <property type="entry name" value="RNaseH_sf"/>
</dbReference>
<dbReference type="EMBL" id="JAUUTY010000005">
    <property type="protein sequence ID" value="KAK1628458.1"/>
    <property type="molecule type" value="Genomic_DNA"/>
</dbReference>
<dbReference type="GO" id="GO:0003676">
    <property type="term" value="F:nucleic acid binding"/>
    <property type="evidence" value="ECO:0007669"/>
    <property type="project" value="InterPro"/>
</dbReference>
<dbReference type="GO" id="GO:0015074">
    <property type="term" value="P:DNA integration"/>
    <property type="evidence" value="ECO:0007669"/>
    <property type="project" value="InterPro"/>
</dbReference>
<feature type="non-terminal residue" evidence="12">
    <location>
        <position position="1309"/>
    </location>
</feature>
<keyword evidence="7" id="KW-0378">Hydrolase</keyword>
<dbReference type="Pfam" id="PF00078">
    <property type="entry name" value="RVT_1"/>
    <property type="match status" value="1"/>
</dbReference>
<evidence type="ECO:0000256" key="6">
    <source>
        <dbReference type="ARBA" id="ARBA00022759"/>
    </source>
</evidence>
<dbReference type="CDD" id="cd09274">
    <property type="entry name" value="RNase_HI_RT_Ty3"/>
    <property type="match status" value="1"/>
</dbReference>
<evidence type="ECO:0000256" key="2">
    <source>
        <dbReference type="ARBA" id="ARBA00022670"/>
    </source>
</evidence>
<keyword evidence="6" id="KW-0255">Endonuclease</keyword>
<evidence type="ECO:0000256" key="8">
    <source>
        <dbReference type="ARBA" id="ARBA00022918"/>
    </source>
</evidence>
<dbReference type="GO" id="GO:0006508">
    <property type="term" value="P:proteolysis"/>
    <property type="evidence" value="ECO:0007669"/>
    <property type="project" value="UniProtKB-KW"/>
</dbReference>
<feature type="domain" description="Reverse transcriptase" evidence="10">
    <location>
        <begin position="122"/>
        <end position="300"/>
    </location>
</feature>
<evidence type="ECO:0000256" key="5">
    <source>
        <dbReference type="ARBA" id="ARBA00022722"/>
    </source>
</evidence>
<dbReference type="Gene3D" id="3.30.70.270">
    <property type="match status" value="2"/>
</dbReference>
<protein>
    <recommendedName>
        <fullName evidence="1">RNA-directed DNA polymerase</fullName>
        <ecNumber evidence="1">2.7.7.49</ecNumber>
    </recommendedName>
</protein>
<dbReference type="GO" id="GO:0004519">
    <property type="term" value="F:endonuclease activity"/>
    <property type="evidence" value="ECO:0007669"/>
    <property type="project" value="UniProtKB-KW"/>
</dbReference>
<dbReference type="Gene3D" id="2.40.70.10">
    <property type="entry name" value="Acid Proteases"/>
    <property type="match status" value="1"/>
</dbReference>
<dbReference type="InterPro" id="IPR043502">
    <property type="entry name" value="DNA/RNA_pol_sf"/>
</dbReference>
<evidence type="ECO:0000313" key="13">
    <source>
        <dbReference type="Proteomes" id="UP001231189"/>
    </source>
</evidence>
<dbReference type="Gene3D" id="3.30.420.10">
    <property type="entry name" value="Ribonuclease H-like superfamily/Ribonuclease H"/>
    <property type="match status" value="1"/>
</dbReference>
<dbReference type="InterPro" id="IPR012337">
    <property type="entry name" value="RNaseH-like_sf"/>
</dbReference>
<dbReference type="CDD" id="cd01647">
    <property type="entry name" value="RT_LTR"/>
    <property type="match status" value="1"/>
</dbReference>
<evidence type="ECO:0000256" key="7">
    <source>
        <dbReference type="ARBA" id="ARBA00022801"/>
    </source>
</evidence>
<dbReference type="Proteomes" id="UP001231189">
    <property type="component" value="Unassembled WGS sequence"/>
</dbReference>
<reference evidence="12" key="1">
    <citation type="submission" date="2023-07" db="EMBL/GenBank/DDBJ databases">
        <title>A chromosome-level genome assembly of Lolium multiflorum.</title>
        <authorList>
            <person name="Chen Y."/>
            <person name="Copetti D."/>
            <person name="Kolliker R."/>
            <person name="Studer B."/>
        </authorList>
    </citation>
    <scope>NUCLEOTIDE SEQUENCE</scope>
    <source>
        <strain evidence="12">02402/16</strain>
        <tissue evidence="12">Leaf</tissue>
    </source>
</reference>
<evidence type="ECO:0000259" key="11">
    <source>
        <dbReference type="PROSITE" id="PS50994"/>
    </source>
</evidence>
<dbReference type="PANTHER" id="PTHR35046:SF9">
    <property type="entry name" value="RNA-DIRECTED DNA POLYMERASE"/>
    <property type="match status" value="1"/>
</dbReference>
<dbReference type="EC" id="2.7.7.49" evidence="1"/>
<dbReference type="InterPro" id="IPR000477">
    <property type="entry name" value="RT_dom"/>
</dbReference>
<dbReference type="InterPro" id="IPR041588">
    <property type="entry name" value="Integrase_H2C2"/>
</dbReference>